<dbReference type="InterPro" id="IPR017441">
    <property type="entry name" value="Protein_kinase_ATP_BS"/>
</dbReference>
<evidence type="ECO:0000256" key="1">
    <source>
        <dbReference type="ARBA" id="ARBA00022574"/>
    </source>
</evidence>
<evidence type="ECO:0000313" key="9">
    <source>
        <dbReference type="EMBL" id="MFI7444992.1"/>
    </source>
</evidence>
<dbReference type="PANTHER" id="PTHR22847">
    <property type="entry name" value="WD40 REPEAT PROTEIN"/>
    <property type="match status" value="1"/>
</dbReference>
<dbReference type="InterPro" id="IPR020472">
    <property type="entry name" value="WD40_PAC1"/>
</dbReference>
<keyword evidence="3 6" id="KW-0547">Nucleotide-binding</keyword>
<keyword evidence="1 5" id="KW-0853">WD repeat</keyword>
<dbReference type="Pfam" id="PF00400">
    <property type="entry name" value="WD40"/>
    <property type="match status" value="6"/>
</dbReference>
<evidence type="ECO:0000256" key="6">
    <source>
        <dbReference type="PROSITE-ProRule" id="PRU10141"/>
    </source>
</evidence>
<comment type="caution">
    <text evidence="9">The sequence shown here is derived from an EMBL/GenBank/DDBJ whole genome shotgun (WGS) entry which is preliminary data.</text>
</comment>
<evidence type="ECO:0000256" key="3">
    <source>
        <dbReference type="ARBA" id="ARBA00022741"/>
    </source>
</evidence>
<dbReference type="PROSITE" id="PS50082">
    <property type="entry name" value="WD_REPEATS_2"/>
    <property type="match status" value="5"/>
</dbReference>
<feature type="repeat" description="WD" evidence="5">
    <location>
        <begin position="420"/>
        <end position="461"/>
    </location>
</feature>
<dbReference type="PRINTS" id="PR00320">
    <property type="entry name" value="GPROTEINBRPT"/>
</dbReference>
<sequence>MRDQLLGGRYRLVRQLGEGGMGHVWEAQDETLDRPVAVKVISLLAGGGSRGDDARARFLREARITARLQHPNIVTIHDLGETGAGDNRVPFLVMELVRGEGLDAMLRGGGITLPDVARWGAQICDVLADAHDAGIMHRDIKPSNILITPSGMVKVLDFGVARAADPYATADRLTRTGFIVGTPPYMAPEQARGCPEPRSDLYALGCLLFELITGRLPFHALDTVGYLSAHLTQEPPTPSSVAEGIPPAWDDVVLTLLRKDPSLRYPDAAGLAKVLRQLEHAPAPAANASTLFYTEPDIPAALQPGEYVVVTSVNGDGTLRLWDPATGRPVCQPLTGHTGTVFRMAFSPDGRLLATGSVDATARLWDTATGRPVGEPLTGHTGTVEEVAFSPDGRLLATGSMDTTVRLWDTATGRPVGEPLTGHTECVAGMAFSPDGRLLATGSLDRTVRLWDPATGRPVGEPLTGCTGHVLRMTFSSDGRHLATGSRDWTVWLWNMDRGRPTGRPLSGHTATVWGVGFSLDGSLLASNSEDETVLLWETATGRLVDQALTAPANGHVGAVCSPDGLLVAATLEEDGTVQFWDLVTRQPFGQPLATRASLQVYMAISPRIRHRTRPWRGRLNRSVAGGDRVRWRQPRGSEQPSRRTAR</sequence>
<organism evidence="9 10">
    <name type="scientific">Nonomuraea indica</name>
    <dbReference type="NCBI Taxonomy" id="1581193"/>
    <lineage>
        <taxon>Bacteria</taxon>
        <taxon>Bacillati</taxon>
        <taxon>Actinomycetota</taxon>
        <taxon>Actinomycetes</taxon>
        <taxon>Streptosporangiales</taxon>
        <taxon>Streptosporangiaceae</taxon>
        <taxon>Nonomuraea</taxon>
    </lineage>
</organism>
<reference evidence="9 10" key="1">
    <citation type="submission" date="2024-10" db="EMBL/GenBank/DDBJ databases">
        <title>The Natural Products Discovery Center: Release of the First 8490 Sequenced Strains for Exploring Actinobacteria Biosynthetic Diversity.</title>
        <authorList>
            <person name="Kalkreuter E."/>
            <person name="Kautsar S.A."/>
            <person name="Yang D."/>
            <person name="Bader C.D."/>
            <person name="Teijaro C.N."/>
            <person name="Fluegel L."/>
            <person name="Davis C.M."/>
            <person name="Simpson J.R."/>
            <person name="Lauterbach L."/>
            <person name="Steele A.D."/>
            <person name="Gui C."/>
            <person name="Meng S."/>
            <person name="Li G."/>
            <person name="Viehrig K."/>
            <person name="Ye F."/>
            <person name="Su P."/>
            <person name="Kiefer A.F."/>
            <person name="Nichols A."/>
            <person name="Cepeda A.J."/>
            <person name="Yan W."/>
            <person name="Fan B."/>
            <person name="Jiang Y."/>
            <person name="Adhikari A."/>
            <person name="Zheng C.-J."/>
            <person name="Schuster L."/>
            <person name="Cowan T.M."/>
            <person name="Smanski M.J."/>
            <person name="Chevrette M.G."/>
            <person name="De Carvalho L.P.S."/>
            <person name="Shen B."/>
        </authorList>
    </citation>
    <scope>NUCLEOTIDE SEQUENCE [LARGE SCALE GENOMIC DNA]</scope>
    <source>
        <strain evidence="9 10">NPDC049503</strain>
    </source>
</reference>
<proteinExistence type="predicted"/>
<feature type="region of interest" description="Disordered" evidence="7">
    <location>
        <begin position="627"/>
        <end position="647"/>
    </location>
</feature>
<dbReference type="InterPro" id="IPR008271">
    <property type="entry name" value="Ser/Thr_kinase_AS"/>
</dbReference>
<dbReference type="InterPro" id="IPR019775">
    <property type="entry name" value="WD40_repeat_CS"/>
</dbReference>
<dbReference type="PROSITE" id="PS50294">
    <property type="entry name" value="WD_REPEATS_REGION"/>
    <property type="match status" value="5"/>
</dbReference>
<keyword evidence="9" id="KW-0418">Kinase</keyword>
<feature type="repeat" description="WD" evidence="5">
    <location>
        <begin position="463"/>
        <end position="504"/>
    </location>
</feature>
<dbReference type="InterPro" id="IPR011009">
    <property type="entry name" value="Kinase-like_dom_sf"/>
</dbReference>
<feature type="repeat" description="WD" evidence="5">
    <location>
        <begin position="334"/>
        <end position="375"/>
    </location>
</feature>
<dbReference type="CDD" id="cd14014">
    <property type="entry name" value="STKc_PknB_like"/>
    <property type="match status" value="1"/>
</dbReference>
<dbReference type="SUPFAM" id="SSF50978">
    <property type="entry name" value="WD40 repeat-like"/>
    <property type="match status" value="1"/>
</dbReference>
<evidence type="ECO:0000256" key="7">
    <source>
        <dbReference type="SAM" id="MobiDB-lite"/>
    </source>
</evidence>
<dbReference type="PROSITE" id="PS00108">
    <property type="entry name" value="PROTEIN_KINASE_ST"/>
    <property type="match status" value="1"/>
</dbReference>
<dbReference type="InterPro" id="IPR036322">
    <property type="entry name" value="WD40_repeat_dom_sf"/>
</dbReference>
<dbReference type="Pfam" id="PF00069">
    <property type="entry name" value="Pkinase"/>
    <property type="match status" value="1"/>
</dbReference>
<dbReference type="PROSITE" id="PS50011">
    <property type="entry name" value="PROTEIN_KINASE_DOM"/>
    <property type="match status" value="1"/>
</dbReference>
<keyword evidence="9" id="KW-0723">Serine/threonine-protein kinase</keyword>
<dbReference type="EMBL" id="JBITMB010000010">
    <property type="protein sequence ID" value="MFI7444992.1"/>
    <property type="molecule type" value="Genomic_DNA"/>
</dbReference>
<evidence type="ECO:0000256" key="2">
    <source>
        <dbReference type="ARBA" id="ARBA00022737"/>
    </source>
</evidence>
<feature type="repeat" description="WD" evidence="5">
    <location>
        <begin position="506"/>
        <end position="547"/>
    </location>
</feature>
<keyword evidence="9" id="KW-0808">Transferase</keyword>
<dbReference type="PROSITE" id="PS00678">
    <property type="entry name" value="WD_REPEATS_1"/>
    <property type="match status" value="3"/>
</dbReference>
<keyword evidence="4 6" id="KW-0067">ATP-binding</keyword>
<dbReference type="Gene3D" id="3.30.200.20">
    <property type="entry name" value="Phosphorylase Kinase, domain 1"/>
    <property type="match status" value="1"/>
</dbReference>
<dbReference type="CDD" id="cd00200">
    <property type="entry name" value="WD40"/>
    <property type="match status" value="1"/>
</dbReference>
<name>A0ABW8ADZ1_9ACTN</name>
<feature type="repeat" description="WD" evidence="5">
    <location>
        <begin position="377"/>
        <end position="418"/>
    </location>
</feature>
<dbReference type="SMART" id="SM00320">
    <property type="entry name" value="WD40"/>
    <property type="match status" value="6"/>
</dbReference>
<dbReference type="InterPro" id="IPR015943">
    <property type="entry name" value="WD40/YVTN_repeat-like_dom_sf"/>
</dbReference>
<evidence type="ECO:0000313" key="10">
    <source>
        <dbReference type="Proteomes" id="UP001612928"/>
    </source>
</evidence>
<dbReference type="Gene3D" id="2.130.10.10">
    <property type="entry name" value="YVTN repeat-like/Quinoprotein amine dehydrogenase"/>
    <property type="match status" value="2"/>
</dbReference>
<protein>
    <submittedName>
        <fullName evidence="9">WD40 repeat domain-containing serine/threonine protein kinase</fullName>
    </submittedName>
</protein>
<dbReference type="PANTHER" id="PTHR22847:SF637">
    <property type="entry name" value="WD REPEAT DOMAIN 5B"/>
    <property type="match status" value="1"/>
</dbReference>
<gene>
    <name evidence="9" type="ORF">ACIBP5_33905</name>
</gene>
<dbReference type="SMART" id="SM00220">
    <property type="entry name" value="S_TKc"/>
    <property type="match status" value="1"/>
</dbReference>
<evidence type="ECO:0000259" key="8">
    <source>
        <dbReference type="PROSITE" id="PS50011"/>
    </source>
</evidence>
<dbReference type="PROSITE" id="PS00107">
    <property type="entry name" value="PROTEIN_KINASE_ATP"/>
    <property type="match status" value="1"/>
</dbReference>
<dbReference type="Proteomes" id="UP001612928">
    <property type="component" value="Unassembled WGS sequence"/>
</dbReference>
<evidence type="ECO:0000256" key="5">
    <source>
        <dbReference type="PROSITE-ProRule" id="PRU00221"/>
    </source>
</evidence>
<dbReference type="GO" id="GO:0004674">
    <property type="term" value="F:protein serine/threonine kinase activity"/>
    <property type="evidence" value="ECO:0007669"/>
    <property type="project" value="UniProtKB-KW"/>
</dbReference>
<dbReference type="SUPFAM" id="SSF56112">
    <property type="entry name" value="Protein kinase-like (PK-like)"/>
    <property type="match status" value="1"/>
</dbReference>
<feature type="binding site" evidence="6">
    <location>
        <position position="39"/>
    </location>
    <ligand>
        <name>ATP</name>
        <dbReference type="ChEBI" id="CHEBI:30616"/>
    </ligand>
</feature>
<dbReference type="InterPro" id="IPR001680">
    <property type="entry name" value="WD40_rpt"/>
</dbReference>
<feature type="domain" description="Protein kinase" evidence="8">
    <location>
        <begin position="10"/>
        <end position="283"/>
    </location>
</feature>
<evidence type="ECO:0000256" key="4">
    <source>
        <dbReference type="ARBA" id="ARBA00022840"/>
    </source>
</evidence>
<dbReference type="RefSeq" id="WP_397025352.1">
    <property type="nucleotide sequence ID" value="NZ_JBITMB010000010.1"/>
</dbReference>
<keyword evidence="10" id="KW-1185">Reference proteome</keyword>
<dbReference type="Gene3D" id="1.10.510.10">
    <property type="entry name" value="Transferase(Phosphotransferase) domain 1"/>
    <property type="match status" value="1"/>
</dbReference>
<accession>A0ABW8ADZ1</accession>
<dbReference type="InterPro" id="IPR000719">
    <property type="entry name" value="Prot_kinase_dom"/>
</dbReference>
<keyword evidence="2" id="KW-0677">Repeat</keyword>